<comment type="caution">
    <text evidence="2">The sequence shown here is derived from an EMBL/GenBank/DDBJ whole genome shotgun (WGS) entry which is preliminary data.</text>
</comment>
<proteinExistence type="predicted"/>
<evidence type="ECO:0000313" key="2">
    <source>
        <dbReference type="EMBL" id="KAK3876620.1"/>
    </source>
</evidence>
<accession>A0AAE1FNC0</accession>
<sequence>MIHDEIMESKEREKRINSVVIRGLGTEVTTLQAKFDEVVTVILPNKQIQLQEIVPIRPNLVRAKITDFSLRRDLLNASKNLRDSTFPRIYINRDLTFKQRELIKKRSTNPNNLTTHPQPGTREPTFLSLPTLLPSTPAPFLPAPTMISQPASPQIPQPALPVSIPNLSTNPPPGKN</sequence>
<name>A0AAE1FNC0_PETCI</name>
<feature type="compositionally biased region" description="Polar residues" evidence="1">
    <location>
        <begin position="108"/>
        <end position="118"/>
    </location>
</feature>
<dbReference type="EMBL" id="JAWQEG010001796">
    <property type="protein sequence ID" value="KAK3876620.1"/>
    <property type="molecule type" value="Genomic_DNA"/>
</dbReference>
<protein>
    <submittedName>
        <fullName evidence="2">Uncharacterized protein</fullName>
    </submittedName>
</protein>
<dbReference type="AlphaFoldDB" id="A0AAE1FNC0"/>
<dbReference type="Proteomes" id="UP001286313">
    <property type="component" value="Unassembled WGS sequence"/>
</dbReference>
<feature type="compositionally biased region" description="Low complexity" evidence="1">
    <location>
        <begin position="143"/>
        <end position="152"/>
    </location>
</feature>
<keyword evidence="3" id="KW-1185">Reference proteome</keyword>
<evidence type="ECO:0000256" key="1">
    <source>
        <dbReference type="SAM" id="MobiDB-lite"/>
    </source>
</evidence>
<organism evidence="2 3">
    <name type="scientific">Petrolisthes cinctipes</name>
    <name type="common">Flat porcelain crab</name>
    <dbReference type="NCBI Taxonomy" id="88211"/>
    <lineage>
        <taxon>Eukaryota</taxon>
        <taxon>Metazoa</taxon>
        <taxon>Ecdysozoa</taxon>
        <taxon>Arthropoda</taxon>
        <taxon>Crustacea</taxon>
        <taxon>Multicrustacea</taxon>
        <taxon>Malacostraca</taxon>
        <taxon>Eumalacostraca</taxon>
        <taxon>Eucarida</taxon>
        <taxon>Decapoda</taxon>
        <taxon>Pleocyemata</taxon>
        <taxon>Anomura</taxon>
        <taxon>Galatheoidea</taxon>
        <taxon>Porcellanidae</taxon>
        <taxon>Petrolisthes</taxon>
    </lineage>
</organism>
<evidence type="ECO:0000313" key="3">
    <source>
        <dbReference type="Proteomes" id="UP001286313"/>
    </source>
</evidence>
<gene>
    <name evidence="2" type="ORF">Pcinc_018593</name>
</gene>
<feature type="compositionally biased region" description="Low complexity" evidence="1">
    <location>
        <begin position="124"/>
        <end position="135"/>
    </location>
</feature>
<feature type="region of interest" description="Disordered" evidence="1">
    <location>
        <begin position="102"/>
        <end position="176"/>
    </location>
</feature>
<reference evidence="2" key="1">
    <citation type="submission" date="2023-10" db="EMBL/GenBank/DDBJ databases">
        <title>Genome assemblies of two species of porcelain crab, Petrolisthes cinctipes and Petrolisthes manimaculis (Anomura: Porcellanidae).</title>
        <authorList>
            <person name="Angst P."/>
        </authorList>
    </citation>
    <scope>NUCLEOTIDE SEQUENCE</scope>
    <source>
        <strain evidence="2">PB745_01</strain>
        <tissue evidence="2">Gill</tissue>
    </source>
</reference>